<dbReference type="EMBL" id="DF845475">
    <property type="protein sequence ID" value="GAT49381.1"/>
    <property type="molecule type" value="Genomic_DNA"/>
</dbReference>
<evidence type="ECO:0000256" key="1">
    <source>
        <dbReference type="SAM" id="MobiDB-lite"/>
    </source>
</evidence>
<feature type="compositionally biased region" description="Low complexity" evidence="1">
    <location>
        <begin position="45"/>
        <end position="87"/>
    </location>
</feature>
<name>A0ABQ0LEA3_MYCCL</name>
<keyword evidence="3" id="KW-1185">Reference proteome</keyword>
<gene>
    <name evidence="2" type="ORF">MCHLO_06699</name>
</gene>
<reference evidence="2" key="1">
    <citation type="submission" date="2014-09" db="EMBL/GenBank/DDBJ databases">
        <title>Genome sequence of the luminous mushroom Mycena chlorophos for searching fungal bioluminescence genes.</title>
        <authorList>
            <person name="Tanaka Y."/>
            <person name="Kasuga D."/>
            <person name="Oba Y."/>
            <person name="Hase S."/>
            <person name="Sato K."/>
            <person name="Oba Y."/>
            <person name="Sakakibara Y."/>
        </authorList>
    </citation>
    <scope>NUCLEOTIDE SEQUENCE</scope>
</reference>
<evidence type="ECO:0000313" key="2">
    <source>
        <dbReference type="EMBL" id="GAT49381.1"/>
    </source>
</evidence>
<dbReference type="Proteomes" id="UP000815677">
    <property type="component" value="Unassembled WGS sequence"/>
</dbReference>
<sequence length="245" mass="26105">MIAYPSVSTAAFRVMDQAWAMMPITRRGARTPMRMKKRFTNQLRSSTHNNNNNTIASSSSRSSSNNNAVASSSHSPVNVVASSSSRNTPAISINVPPASHAARTILGELPASIAPGSPTPTRPTTPVEALAPDFGFMPQTIWSENTTYVPVPTGARAISRHQLLATARALASTEPQSDLSLGGQTADETADHLAILLDQAGHENKYSTVLGGTSRYGMPFNLLSGLRRSTFSNAGGFPRKRDWGV</sequence>
<protein>
    <submittedName>
        <fullName evidence="2">Uncharacterized protein</fullName>
    </submittedName>
</protein>
<organism evidence="2 3">
    <name type="scientific">Mycena chlorophos</name>
    <name type="common">Agaric fungus</name>
    <name type="synonym">Agaricus chlorophos</name>
    <dbReference type="NCBI Taxonomy" id="658473"/>
    <lineage>
        <taxon>Eukaryota</taxon>
        <taxon>Fungi</taxon>
        <taxon>Dikarya</taxon>
        <taxon>Basidiomycota</taxon>
        <taxon>Agaricomycotina</taxon>
        <taxon>Agaricomycetes</taxon>
        <taxon>Agaricomycetidae</taxon>
        <taxon>Agaricales</taxon>
        <taxon>Marasmiineae</taxon>
        <taxon>Mycenaceae</taxon>
        <taxon>Mycena</taxon>
    </lineage>
</organism>
<evidence type="ECO:0000313" key="3">
    <source>
        <dbReference type="Proteomes" id="UP000815677"/>
    </source>
</evidence>
<proteinExistence type="predicted"/>
<accession>A0ABQ0LEA3</accession>
<feature type="region of interest" description="Disordered" evidence="1">
    <location>
        <begin position="42"/>
        <end position="88"/>
    </location>
</feature>